<organism evidence="1 2">
    <name type="scientific">Viridibacillus arvi</name>
    <dbReference type="NCBI Taxonomy" id="263475"/>
    <lineage>
        <taxon>Bacteria</taxon>
        <taxon>Bacillati</taxon>
        <taxon>Bacillota</taxon>
        <taxon>Bacilli</taxon>
        <taxon>Bacillales</taxon>
        <taxon>Caryophanaceae</taxon>
        <taxon>Viridibacillus</taxon>
    </lineage>
</organism>
<accession>A0A0M0LDH4</accession>
<keyword evidence="2" id="KW-1185">Reference proteome</keyword>
<evidence type="ECO:0000313" key="1">
    <source>
        <dbReference type="EMBL" id="KOO48996.1"/>
    </source>
</evidence>
<dbReference type="AlphaFoldDB" id="A0A0M0LDH4"/>
<sequence length="184" mass="21551">MNLKGDISTFFRFLEVGVFETENEFSLQHELGIFLRTMIESPYKLQFGRSVNFFYPNEKGQKSEIDIVIYNPATEERYGIELNFPNKGQHVEQMFHLIKDIKFMEEVKKLGFTKTYAVTYVEDALYYRGSKTDGIYAYFRSNKPIQGVIQKHGGKKEESLQIENTYKVRWNSLGNGGKYYIVET</sequence>
<name>A0A0M0LDH4_9BACL</name>
<reference evidence="2" key="1">
    <citation type="submission" date="2015-08" db="EMBL/GenBank/DDBJ databases">
        <title>Fjat-10028 dsm 16317.</title>
        <authorList>
            <person name="Liu B."/>
            <person name="Wang J."/>
            <person name="Zhu Y."/>
            <person name="Liu G."/>
            <person name="Chen Q."/>
            <person name="Chen Z."/>
            <person name="Lan J."/>
            <person name="Che J."/>
            <person name="Ge C."/>
            <person name="Shi H."/>
            <person name="Pan Z."/>
            <person name="Liu X."/>
        </authorList>
    </citation>
    <scope>NUCLEOTIDE SEQUENCE [LARGE SCALE GENOMIC DNA]</scope>
    <source>
        <strain evidence="2">DSM 16317</strain>
    </source>
</reference>
<dbReference type="PATRIC" id="fig|263475.3.peg.3514"/>
<dbReference type="OrthoDB" id="1550925at2"/>
<proteinExistence type="predicted"/>
<dbReference type="GeneID" id="301136696"/>
<dbReference type="Proteomes" id="UP000036867">
    <property type="component" value="Unassembled WGS sequence"/>
</dbReference>
<dbReference type="STRING" id="263475.AMD00_11380"/>
<protein>
    <submittedName>
        <fullName evidence="1">Uncharacterized protein</fullName>
    </submittedName>
</protein>
<dbReference type="RefSeq" id="WP_053417191.1">
    <property type="nucleotide sequence ID" value="NZ_LILB01000005.1"/>
</dbReference>
<comment type="caution">
    <text evidence="1">The sequence shown here is derived from an EMBL/GenBank/DDBJ whole genome shotgun (WGS) entry which is preliminary data.</text>
</comment>
<evidence type="ECO:0000313" key="2">
    <source>
        <dbReference type="Proteomes" id="UP000036867"/>
    </source>
</evidence>
<gene>
    <name evidence="1" type="ORF">AMD00_11380</name>
</gene>
<dbReference type="EMBL" id="LILB01000005">
    <property type="protein sequence ID" value="KOO48996.1"/>
    <property type="molecule type" value="Genomic_DNA"/>
</dbReference>